<organism evidence="9 10">
    <name type="scientific">SAR86 cluster bacterium</name>
    <dbReference type="NCBI Taxonomy" id="2030880"/>
    <lineage>
        <taxon>Bacteria</taxon>
        <taxon>Pseudomonadati</taxon>
        <taxon>Pseudomonadota</taxon>
        <taxon>Gammaproteobacteria</taxon>
        <taxon>SAR86 cluster</taxon>
    </lineage>
</organism>
<feature type="domain" description="Outer membrane lipoprotein BamD-like" evidence="8">
    <location>
        <begin position="45"/>
        <end position="248"/>
    </location>
</feature>
<evidence type="ECO:0000256" key="3">
    <source>
        <dbReference type="ARBA" id="ARBA00023139"/>
    </source>
</evidence>
<dbReference type="CDD" id="cd15830">
    <property type="entry name" value="BamD"/>
    <property type="match status" value="1"/>
</dbReference>
<gene>
    <name evidence="6" type="primary">bamD</name>
    <name evidence="9" type="ORF">COA96_17455</name>
</gene>
<proteinExistence type="inferred from homology"/>
<dbReference type="EMBL" id="NVVJ01000104">
    <property type="protein sequence ID" value="PCJ17788.1"/>
    <property type="molecule type" value="Genomic_DNA"/>
</dbReference>
<evidence type="ECO:0000313" key="9">
    <source>
        <dbReference type="EMBL" id="PCJ17788.1"/>
    </source>
</evidence>
<protein>
    <recommendedName>
        <fullName evidence="6">Outer membrane protein assembly factor BamD</fullName>
    </recommendedName>
</protein>
<dbReference type="SUPFAM" id="SSF48452">
    <property type="entry name" value="TPR-like"/>
    <property type="match status" value="1"/>
</dbReference>
<keyword evidence="3" id="KW-0564">Palmitate</keyword>
<evidence type="ECO:0000259" key="8">
    <source>
        <dbReference type="Pfam" id="PF13525"/>
    </source>
</evidence>
<dbReference type="InterPro" id="IPR017689">
    <property type="entry name" value="BamD"/>
</dbReference>
<dbReference type="AlphaFoldDB" id="A0A2A5AG91"/>
<keyword evidence="2 6" id="KW-0472">Membrane</keyword>
<dbReference type="Proteomes" id="UP000218327">
    <property type="component" value="Unassembled WGS sequence"/>
</dbReference>
<evidence type="ECO:0000256" key="2">
    <source>
        <dbReference type="ARBA" id="ARBA00023136"/>
    </source>
</evidence>
<accession>A0A2A5AG91</accession>
<dbReference type="GO" id="GO:0051205">
    <property type="term" value="P:protein insertion into membrane"/>
    <property type="evidence" value="ECO:0007669"/>
    <property type="project" value="UniProtKB-UniRule"/>
</dbReference>
<keyword evidence="7" id="KW-1133">Transmembrane helix</keyword>
<dbReference type="InterPro" id="IPR011990">
    <property type="entry name" value="TPR-like_helical_dom_sf"/>
</dbReference>
<feature type="transmembrane region" description="Helical" evidence="7">
    <location>
        <begin position="12"/>
        <end position="33"/>
    </location>
</feature>
<keyword evidence="4 6" id="KW-0998">Cell outer membrane</keyword>
<dbReference type="PANTHER" id="PTHR37423">
    <property type="entry name" value="SOLUBLE LYTIC MUREIN TRANSGLYCOSYLASE-RELATED"/>
    <property type="match status" value="1"/>
</dbReference>
<dbReference type="GO" id="GO:1990063">
    <property type="term" value="C:Bam protein complex"/>
    <property type="evidence" value="ECO:0007669"/>
    <property type="project" value="TreeGrafter"/>
</dbReference>
<comment type="subcellular location">
    <subcellularLocation>
        <location evidence="6">Cell outer membrane</location>
    </subcellularLocation>
</comment>
<evidence type="ECO:0000256" key="4">
    <source>
        <dbReference type="ARBA" id="ARBA00023237"/>
    </source>
</evidence>
<dbReference type="NCBIfam" id="TIGR03302">
    <property type="entry name" value="OM_YfiO"/>
    <property type="match status" value="1"/>
</dbReference>
<dbReference type="Pfam" id="PF13525">
    <property type="entry name" value="YfiO"/>
    <property type="match status" value="1"/>
</dbReference>
<keyword evidence="5" id="KW-0449">Lipoprotein</keyword>
<keyword evidence="1 6" id="KW-0732">Signal</keyword>
<comment type="caution">
    <text evidence="9">The sequence shown here is derived from an EMBL/GenBank/DDBJ whole genome shotgun (WGS) entry which is preliminary data.</text>
</comment>
<comment type="subunit">
    <text evidence="6">Part of the Bam complex.</text>
</comment>
<dbReference type="Gene3D" id="1.25.40.10">
    <property type="entry name" value="Tetratricopeptide repeat domain"/>
    <property type="match status" value="1"/>
</dbReference>
<name>A0A2A5AG91_9GAMM</name>
<dbReference type="PANTHER" id="PTHR37423:SF1">
    <property type="entry name" value="OUTER MEMBRANE PROTEIN ASSEMBLY FACTOR BAMD"/>
    <property type="match status" value="1"/>
</dbReference>
<dbReference type="InterPro" id="IPR039565">
    <property type="entry name" value="BamD-like"/>
</dbReference>
<comment type="function">
    <text evidence="6">Part of the outer membrane protein assembly complex, which is involved in assembly and insertion of beta-barrel proteins into the outer membrane.</text>
</comment>
<evidence type="ECO:0000256" key="5">
    <source>
        <dbReference type="ARBA" id="ARBA00023288"/>
    </source>
</evidence>
<dbReference type="FunFam" id="1.25.40.10:FF:000419">
    <property type="entry name" value="Outer membrane protein assembly factor BamD"/>
    <property type="match status" value="1"/>
</dbReference>
<comment type="similarity">
    <text evidence="6">Belongs to the BamD family.</text>
</comment>
<keyword evidence="7" id="KW-0812">Transmembrane</keyword>
<evidence type="ECO:0000256" key="1">
    <source>
        <dbReference type="ARBA" id="ARBA00022729"/>
    </source>
</evidence>
<sequence length="335" mass="37795">MTSITGQTLINRILRLPILLVLALVLGSCGWFGDDDRDEFAGLSTEEQFYRRALEQLNSQNFRGSISTYQALESRFPFGRFAAQAQIEIVYAYYRNTDFEASRAAADRFIRLQPENENIDYAYYMKGLASFTEENGFLSRFLPIDVTKRDPGRARESFADFSQLLAIYPDSPYVADARARMVHLRNNLAFYEIHVANYYLERRAYIAALRRGQYVVENFQGTPAVADGVAIMAESYLRLGLNDLADTSLALLRENYPDHASIGEDGEFVVRTVITNPSILYTVSFGLLGDNRIDPPLAPTVRPRNSGSQEIINAQGRPAGQNRSWFSILTLGVFD</sequence>
<dbReference type="HAMAP" id="MF_00922">
    <property type="entry name" value="OM_assembly_BamD"/>
    <property type="match status" value="1"/>
</dbReference>
<evidence type="ECO:0000256" key="6">
    <source>
        <dbReference type="HAMAP-Rule" id="MF_00922"/>
    </source>
</evidence>
<evidence type="ECO:0000256" key="7">
    <source>
        <dbReference type="SAM" id="Phobius"/>
    </source>
</evidence>
<evidence type="ECO:0000313" key="10">
    <source>
        <dbReference type="Proteomes" id="UP000218327"/>
    </source>
</evidence>
<dbReference type="GO" id="GO:0043165">
    <property type="term" value="P:Gram-negative-bacterium-type cell outer membrane assembly"/>
    <property type="evidence" value="ECO:0007669"/>
    <property type="project" value="UniProtKB-UniRule"/>
</dbReference>
<reference evidence="10" key="1">
    <citation type="submission" date="2017-08" db="EMBL/GenBank/DDBJ databases">
        <title>A dynamic microbial community with high functional redundancy inhabits the cold, oxic subseafloor aquifer.</title>
        <authorList>
            <person name="Tully B.J."/>
            <person name="Wheat C.G."/>
            <person name="Glazer B.T."/>
            <person name="Huber J.A."/>
        </authorList>
    </citation>
    <scope>NUCLEOTIDE SEQUENCE [LARGE SCALE GENOMIC DNA]</scope>
</reference>